<gene>
    <name evidence="2" type="ORF">BDK51DRAFT_30083</name>
</gene>
<accession>A0A4V1ISP5</accession>
<evidence type="ECO:0000313" key="3">
    <source>
        <dbReference type="Proteomes" id="UP000269721"/>
    </source>
</evidence>
<dbReference type="EMBL" id="KZ993949">
    <property type="protein sequence ID" value="RKO94277.1"/>
    <property type="molecule type" value="Genomic_DNA"/>
</dbReference>
<protein>
    <submittedName>
        <fullName evidence="2">Uncharacterized protein</fullName>
    </submittedName>
</protein>
<dbReference type="Proteomes" id="UP000269721">
    <property type="component" value="Unassembled WGS sequence"/>
</dbReference>
<dbReference type="AlphaFoldDB" id="A0A4V1ISP5"/>
<feature type="region of interest" description="Disordered" evidence="1">
    <location>
        <begin position="18"/>
        <end position="39"/>
    </location>
</feature>
<evidence type="ECO:0000256" key="1">
    <source>
        <dbReference type="SAM" id="MobiDB-lite"/>
    </source>
</evidence>
<name>A0A4V1ISP5_9FUNG</name>
<sequence>MRGEPMVMFQLVEGLEKRRDPLSNGHMHEELSDLEKDKAGEEKLQPQLDNNSALAAVFDWVQMAQCGMSNHEGNVYYRREPWWLEVGENTNAEQQSPVRYGISQQRYQIFTFEKGADIPEPQ</sequence>
<keyword evidence="3" id="KW-1185">Reference proteome</keyword>
<evidence type="ECO:0000313" key="2">
    <source>
        <dbReference type="EMBL" id="RKO94277.1"/>
    </source>
</evidence>
<reference evidence="3" key="1">
    <citation type="journal article" date="2018" name="Nat. Microbiol.">
        <title>Leveraging single-cell genomics to expand the fungal tree of life.</title>
        <authorList>
            <person name="Ahrendt S.R."/>
            <person name="Quandt C.A."/>
            <person name="Ciobanu D."/>
            <person name="Clum A."/>
            <person name="Salamov A."/>
            <person name="Andreopoulos B."/>
            <person name="Cheng J.F."/>
            <person name="Woyke T."/>
            <person name="Pelin A."/>
            <person name="Henrissat B."/>
            <person name="Reynolds N.K."/>
            <person name="Benny G.L."/>
            <person name="Smith M.E."/>
            <person name="James T.Y."/>
            <person name="Grigoriev I.V."/>
        </authorList>
    </citation>
    <scope>NUCLEOTIDE SEQUENCE [LARGE SCALE GENOMIC DNA]</scope>
</reference>
<proteinExistence type="predicted"/>
<organism evidence="2 3">
    <name type="scientific">Blyttiomyces helicus</name>
    <dbReference type="NCBI Taxonomy" id="388810"/>
    <lineage>
        <taxon>Eukaryota</taxon>
        <taxon>Fungi</taxon>
        <taxon>Fungi incertae sedis</taxon>
        <taxon>Chytridiomycota</taxon>
        <taxon>Chytridiomycota incertae sedis</taxon>
        <taxon>Chytridiomycetes</taxon>
        <taxon>Chytridiomycetes incertae sedis</taxon>
        <taxon>Blyttiomyces</taxon>
    </lineage>
</organism>